<comment type="caution">
    <text evidence="7">The sequence shown here is derived from an EMBL/GenBank/DDBJ whole genome shotgun (WGS) entry which is preliminary data.</text>
</comment>
<evidence type="ECO:0000256" key="3">
    <source>
        <dbReference type="ARBA" id="ARBA00023002"/>
    </source>
</evidence>
<evidence type="ECO:0000259" key="6">
    <source>
        <dbReference type="Pfam" id="PF02771"/>
    </source>
</evidence>
<evidence type="ECO:0000259" key="5">
    <source>
        <dbReference type="Pfam" id="PF02770"/>
    </source>
</evidence>
<evidence type="ECO:0000313" key="7">
    <source>
        <dbReference type="EMBL" id="MBU8875537.1"/>
    </source>
</evidence>
<keyword evidence="8" id="KW-1185">Reference proteome</keyword>
<evidence type="ECO:0000259" key="4">
    <source>
        <dbReference type="Pfam" id="PF00441"/>
    </source>
</evidence>
<feature type="domain" description="Acyl-CoA dehydrogenase/oxidase N-terminal" evidence="6">
    <location>
        <begin position="5"/>
        <end position="113"/>
    </location>
</feature>
<feature type="domain" description="Acyl-CoA dehydrogenase/oxidase C-terminal" evidence="4">
    <location>
        <begin position="231"/>
        <end position="380"/>
    </location>
</feature>
<evidence type="ECO:0000313" key="8">
    <source>
        <dbReference type="Proteomes" id="UP000727907"/>
    </source>
</evidence>
<dbReference type="Pfam" id="PF02770">
    <property type="entry name" value="Acyl-CoA_dh_M"/>
    <property type="match status" value="1"/>
</dbReference>
<accession>A0ABS6IPA8</accession>
<dbReference type="Proteomes" id="UP000727907">
    <property type="component" value="Unassembled WGS sequence"/>
</dbReference>
<dbReference type="PANTHER" id="PTHR48083">
    <property type="entry name" value="MEDIUM-CHAIN SPECIFIC ACYL-COA DEHYDROGENASE, MITOCHONDRIAL-RELATED"/>
    <property type="match status" value="1"/>
</dbReference>
<name>A0ABS6IPA8_9HYPH</name>
<keyword evidence="2" id="KW-0285">Flavoprotein</keyword>
<dbReference type="RefSeq" id="WP_216962924.1">
    <property type="nucleotide sequence ID" value="NZ_JAHOPB010000001.1"/>
</dbReference>
<feature type="domain" description="Acyl-CoA oxidase/dehydrogenase middle" evidence="5">
    <location>
        <begin position="118"/>
        <end position="219"/>
    </location>
</feature>
<comment type="subunit">
    <text evidence="1">Homodimer.</text>
</comment>
<dbReference type="Pfam" id="PF00441">
    <property type="entry name" value="Acyl-CoA_dh_1"/>
    <property type="match status" value="1"/>
</dbReference>
<dbReference type="PANTHER" id="PTHR48083:SF13">
    <property type="entry name" value="ACYL-COA DEHYDROGENASE FAMILY MEMBER 11"/>
    <property type="match status" value="1"/>
</dbReference>
<reference evidence="7 8" key="1">
    <citation type="submission" date="2021-06" db="EMBL/GenBank/DDBJ databases">
        <authorList>
            <person name="Lee D.H."/>
        </authorList>
    </citation>
    <scope>NUCLEOTIDE SEQUENCE [LARGE SCALE GENOMIC DNA]</scope>
    <source>
        <strain evidence="7 8">MMS21-HV4-11</strain>
    </source>
</reference>
<keyword evidence="3" id="KW-0560">Oxidoreductase</keyword>
<dbReference type="InterPro" id="IPR013786">
    <property type="entry name" value="AcylCoA_DH/ox_N"/>
</dbReference>
<dbReference type="InterPro" id="IPR009075">
    <property type="entry name" value="AcylCo_DH/oxidase_C"/>
</dbReference>
<evidence type="ECO:0000256" key="2">
    <source>
        <dbReference type="ARBA" id="ARBA00022630"/>
    </source>
</evidence>
<gene>
    <name evidence="7" type="ORF">KQ910_17320</name>
</gene>
<protein>
    <submittedName>
        <fullName evidence="7">Acyl-CoA dehydrogenase family protein</fullName>
    </submittedName>
</protein>
<sequence length="399" mass="44022">MTTDLLAAVEAFFDTEILPRHREWAAHVSSHKGTPPFMAGLQARARAAGLWNLGLPDRMSSRAYAPIAEITGRLPWAPEVFNAQAPDVPNMIMLQHAASAEQKKRWLDPLLDGRIRSAFGMTEPDVASSDATNIATSLRRDGDDWVVNGRKWYITGGAHPACAFVIVMGVSRPEAARTGRHSCVIVPMPSPGLRVVRELRFLGWEDSIAPIAELDFKDVRVPAGNLLGEEGEGFAAAQVRLGPARLHHCMRAIGSCEVLVELMMARAAERRTFGRAVIDYDSTQQAIARSRIEIEQARLLVLRTAERLDSDGHQAAWRDVSMVKVAVPEMAQRIADRAMQLFGAMGGSDDAPIHRAYAVARMLRIADGPDEVHLRQIFRQERPARWTVANSPYMTPGDD</sequence>
<dbReference type="InterPro" id="IPR050741">
    <property type="entry name" value="Acyl-CoA_dehydrogenase"/>
</dbReference>
<dbReference type="EMBL" id="JAHOPB010000001">
    <property type="protein sequence ID" value="MBU8875537.1"/>
    <property type="molecule type" value="Genomic_DNA"/>
</dbReference>
<dbReference type="Pfam" id="PF02771">
    <property type="entry name" value="Acyl-CoA_dh_N"/>
    <property type="match status" value="1"/>
</dbReference>
<dbReference type="InterPro" id="IPR006091">
    <property type="entry name" value="Acyl-CoA_Oxase/DH_mid-dom"/>
</dbReference>
<proteinExistence type="predicted"/>
<organism evidence="7 8">
    <name type="scientific">Reyranella humidisoli</name>
    <dbReference type="NCBI Taxonomy" id="2849149"/>
    <lineage>
        <taxon>Bacteria</taxon>
        <taxon>Pseudomonadati</taxon>
        <taxon>Pseudomonadota</taxon>
        <taxon>Alphaproteobacteria</taxon>
        <taxon>Hyphomicrobiales</taxon>
        <taxon>Reyranellaceae</taxon>
        <taxon>Reyranella</taxon>
    </lineage>
</organism>
<evidence type="ECO:0000256" key="1">
    <source>
        <dbReference type="ARBA" id="ARBA00011738"/>
    </source>
</evidence>